<dbReference type="InParanoid" id="A0A2P5FYP6"/>
<evidence type="ECO:0000256" key="1">
    <source>
        <dbReference type="SAM" id="MobiDB-lite"/>
    </source>
</evidence>
<reference evidence="3" key="1">
    <citation type="submission" date="2016-06" db="EMBL/GenBank/DDBJ databases">
        <title>Parallel loss of symbiosis genes in relatives of nitrogen-fixing non-legume Parasponia.</title>
        <authorList>
            <person name="Van Velzen R."/>
            <person name="Holmer R."/>
            <person name="Bu F."/>
            <person name="Rutten L."/>
            <person name="Van Zeijl A."/>
            <person name="Liu W."/>
            <person name="Santuari L."/>
            <person name="Cao Q."/>
            <person name="Sharma T."/>
            <person name="Shen D."/>
            <person name="Roswanjaya Y."/>
            <person name="Wardhani T."/>
            <person name="Kalhor M.S."/>
            <person name="Jansen J."/>
            <person name="Van den Hoogen J."/>
            <person name="Gungor B."/>
            <person name="Hartog M."/>
            <person name="Hontelez J."/>
            <person name="Verver J."/>
            <person name="Yang W.-C."/>
            <person name="Schijlen E."/>
            <person name="Repin R."/>
            <person name="Schilthuizen M."/>
            <person name="Schranz E."/>
            <person name="Heidstra R."/>
            <person name="Miyata K."/>
            <person name="Fedorova E."/>
            <person name="Kohlen W."/>
            <person name="Bisseling T."/>
            <person name="Smit S."/>
            <person name="Geurts R."/>
        </authorList>
    </citation>
    <scope>NUCLEOTIDE SEQUENCE [LARGE SCALE GENOMIC DNA]</scope>
    <source>
        <strain evidence="3">cv. RG33-2</strain>
    </source>
</reference>
<keyword evidence="3" id="KW-1185">Reference proteome</keyword>
<dbReference type="Proteomes" id="UP000237000">
    <property type="component" value="Unassembled WGS sequence"/>
</dbReference>
<feature type="compositionally biased region" description="Low complexity" evidence="1">
    <location>
        <begin position="97"/>
        <end position="108"/>
    </location>
</feature>
<feature type="non-terminal residue" evidence="2">
    <location>
        <position position="1"/>
    </location>
</feature>
<dbReference type="AlphaFoldDB" id="A0A2P5FYP6"/>
<accession>A0A2P5FYP6</accession>
<organism evidence="2 3">
    <name type="scientific">Trema orientale</name>
    <name type="common">Charcoal tree</name>
    <name type="synonym">Celtis orientalis</name>
    <dbReference type="NCBI Taxonomy" id="63057"/>
    <lineage>
        <taxon>Eukaryota</taxon>
        <taxon>Viridiplantae</taxon>
        <taxon>Streptophyta</taxon>
        <taxon>Embryophyta</taxon>
        <taxon>Tracheophyta</taxon>
        <taxon>Spermatophyta</taxon>
        <taxon>Magnoliopsida</taxon>
        <taxon>eudicotyledons</taxon>
        <taxon>Gunneridae</taxon>
        <taxon>Pentapetalae</taxon>
        <taxon>rosids</taxon>
        <taxon>fabids</taxon>
        <taxon>Rosales</taxon>
        <taxon>Cannabaceae</taxon>
        <taxon>Trema</taxon>
    </lineage>
</organism>
<dbReference type="EMBL" id="JXTC01000003">
    <property type="protein sequence ID" value="POO02921.1"/>
    <property type="molecule type" value="Genomic_DNA"/>
</dbReference>
<evidence type="ECO:0000313" key="3">
    <source>
        <dbReference type="Proteomes" id="UP000237000"/>
    </source>
</evidence>
<feature type="compositionally biased region" description="Gly residues" evidence="1">
    <location>
        <begin position="20"/>
        <end position="35"/>
    </location>
</feature>
<sequence>ASLQSIDDHHPLAAFRGNVENGGRGSNDGNGGAGRHGSVADCLAYVTKSSSIRHDKRTQLLGQEKAILPIDQPATPAGVMHKFSSYSNRSPARTELAESSSSRSKLNSKSSLIIASMSISETVLEN</sequence>
<feature type="region of interest" description="Disordered" evidence="1">
    <location>
        <begin position="1"/>
        <end position="37"/>
    </location>
</feature>
<gene>
    <name evidence="2" type="ORF">TorRG33x02_009820</name>
</gene>
<proteinExistence type="predicted"/>
<feature type="region of interest" description="Disordered" evidence="1">
    <location>
        <begin position="72"/>
        <end position="108"/>
    </location>
</feature>
<comment type="caution">
    <text evidence="2">The sequence shown here is derived from an EMBL/GenBank/DDBJ whole genome shotgun (WGS) entry which is preliminary data.</text>
</comment>
<protein>
    <submittedName>
        <fullName evidence="2">Uncharacterized protein</fullName>
    </submittedName>
</protein>
<evidence type="ECO:0000313" key="2">
    <source>
        <dbReference type="EMBL" id="POO02921.1"/>
    </source>
</evidence>
<feature type="compositionally biased region" description="Basic and acidic residues" evidence="1">
    <location>
        <begin position="1"/>
        <end position="11"/>
    </location>
</feature>
<name>A0A2P5FYP6_TREOI</name>